<evidence type="ECO:0000313" key="1">
    <source>
        <dbReference type="EMBL" id="CUS33074.1"/>
    </source>
</evidence>
<organism evidence="1 2">
    <name type="scientific">Candidatus Nitrospira nitrificans</name>
    <dbReference type="NCBI Taxonomy" id="1742973"/>
    <lineage>
        <taxon>Bacteria</taxon>
        <taxon>Pseudomonadati</taxon>
        <taxon>Nitrospirota</taxon>
        <taxon>Nitrospiria</taxon>
        <taxon>Nitrospirales</taxon>
        <taxon>Nitrospiraceae</taxon>
        <taxon>Nitrospira</taxon>
    </lineage>
</organism>
<reference evidence="2" key="1">
    <citation type="submission" date="2015-10" db="EMBL/GenBank/DDBJ databases">
        <authorList>
            <person name="Luecker S."/>
            <person name="Luecker S."/>
        </authorList>
    </citation>
    <scope>NUCLEOTIDE SEQUENCE [LARGE SCALE GENOMIC DNA]</scope>
</reference>
<keyword evidence="2" id="KW-1185">Reference proteome</keyword>
<name>A0A0S4LD40_9BACT</name>
<evidence type="ECO:0000313" key="2">
    <source>
        <dbReference type="Proteomes" id="UP000198736"/>
    </source>
</evidence>
<dbReference type="Proteomes" id="UP000198736">
    <property type="component" value="Unassembled WGS sequence"/>
</dbReference>
<protein>
    <submittedName>
        <fullName evidence="1">Uncharacterized protein</fullName>
    </submittedName>
</protein>
<gene>
    <name evidence="1" type="ORF">COMA2_120055</name>
</gene>
<accession>A0A0S4LD40</accession>
<sequence length="83" mass="9394">MSQTHHDILGHRIVLQPGLVDPKLVGMQRIDQFGASGYVGEYEQINIFRGAKTSPRIHGQRADEAIWARRRQCRDNGVKIIGE</sequence>
<dbReference type="AlphaFoldDB" id="A0A0S4LD40"/>
<dbReference type="EMBL" id="CZPZ01000004">
    <property type="protein sequence ID" value="CUS33074.1"/>
    <property type="molecule type" value="Genomic_DNA"/>
</dbReference>
<proteinExistence type="predicted"/>